<protein>
    <submittedName>
        <fullName evidence="2">Uncharacterized protein</fullName>
    </submittedName>
</protein>
<keyword evidence="1" id="KW-0812">Transmembrane</keyword>
<keyword evidence="1" id="KW-0472">Membrane</keyword>
<name>A0AAE7SNG8_9CAUD</name>
<feature type="transmembrane region" description="Helical" evidence="1">
    <location>
        <begin position="117"/>
        <end position="142"/>
    </location>
</feature>
<keyword evidence="1" id="KW-1133">Transmembrane helix</keyword>
<evidence type="ECO:0000256" key="1">
    <source>
        <dbReference type="SAM" id="Phobius"/>
    </source>
</evidence>
<dbReference type="Proteomes" id="UP000827445">
    <property type="component" value="Segment"/>
</dbReference>
<accession>A0AAE7SNG8</accession>
<organism evidence="2 3">
    <name type="scientific">Carnobacterium phage cd2</name>
    <dbReference type="NCBI Taxonomy" id="2849244"/>
    <lineage>
        <taxon>Viruses</taxon>
        <taxon>Duplodnaviria</taxon>
        <taxon>Heunggongvirae</taxon>
        <taxon>Uroviricota</taxon>
        <taxon>Caudoviricetes</taxon>
        <taxon>Carnodivirus</taxon>
        <taxon>Carnodivirus cd2-like</taxon>
    </lineage>
</organism>
<evidence type="ECO:0000313" key="3">
    <source>
        <dbReference type="Proteomes" id="UP000827445"/>
    </source>
</evidence>
<dbReference type="EMBL" id="MZ398135">
    <property type="protein sequence ID" value="QXP45172.1"/>
    <property type="molecule type" value="Genomic_DNA"/>
</dbReference>
<sequence length="156" mass="17886">MRTLKSVELEYKKKQAEVFLSKIENANRYYADNKQEILDELGKCFNDHTARVFNFPSYADYNETGDKIPDDYALVLIRKAKEVKGYELVANRTRTNHGDYVLIGTVRKEPRKDWVEGLINLVKSIVFVGALLCLGGVVAWLIQALTVYSQLSQKLH</sequence>
<keyword evidence="3" id="KW-1185">Reference proteome</keyword>
<reference evidence="2 3" key="1">
    <citation type="journal article" date="2021" name="Microbiol. Resour. Announc.">
        <title>Genome Sequences of Bacteriophages cd2, cd3, and cd4, which Specifically Target Carnobacterium divergens.</title>
        <authorList>
            <person name="Zhang P."/>
            <person name="Britton A.P."/>
            <person name="Visser K.A."/>
            <person name="Welke C.A."/>
            <person name="Wassink H."/>
            <person name="Prins E."/>
            <person name="Yang X."/>
            <person name="Martin-Visscher L.A."/>
        </authorList>
    </citation>
    <scope>NUCLEOTIDE SEQUENCE [LARGE SCALE GENOMIC DNA]</scope>
    <source>
        <strain evidence="3">cd2</strain>
    </source>
</reference>
<proteinExistence type="predicted"/>
<gene>
    <name evidence="2" type="ORF">cd2_046</name>
</gene>
<evidence type="ECO:0000313" key="2">
    <source>
        <dbReference type="EMBL" id="QXP45172.1"/>
    </source>
</evidence>